<proteinExistence type="predicted"/>
<dbReference type="EMBL" id="KB527578">
    <property type="protein sequence ID" value="EMP35768.1"/>
    <property type="molecule type" value="Genomic_DNA"/>
</dbReference>
<gene>
    <name evidence="1" type="ORF">UY3_07005</name>
</gene>
<reference evidence="2" key="1">
    <citation type="journal article" date="2013" name="Nat. Genet.">
        <title>The draft genomes of soft-shell turtle and green sea turtle yield insights into the development and evolution of the turtle-specific body plan.</title>
        <authorList>
            <person name="Wang Z."/>
            <person name="Pascual-Anaya J."/>
            <person name="Zadissa A."/>
            <person name="Li W."/>
            <person name="Niimura Y."/>
            <person name="Huang Z."/>
            <person name="Li C."/>
            <person name="White S."/>
            <person name="Xiong Z."/>
            <person name="Fang D."/>
            <person name="Wang B."/>
            <person name="Ming Y."/>
            <person name="Chen Y."/>
            <person name="Zheng Y."/>
            <person name="Kuraku S."/>
            <person name="Pignatelli M."/>
            <person name="Herrero J."/>
            <person name="Beal K."/>
            <person name="Nozawa M."/>
            <person name="Li Q."/>
            <person name="Wang J."/>
            <person name="Zhang H."/>
            <person name="Yu L."/>
            <person name="Shigenobu S."/>
            <person name="Wang J."/>
            <person name="Liu J."/>
            <person name="Flicek P."/>
            <person name="Searle S."/>
            <person name="Wang J."/>
            <person name="Kuratani S."/>
            <person name="Yin Y."/>
            <person name="Aken B."/>
            <person name="Zhang G."/>
            <person name="Irie N."/>
        </authorList>
    </citation>
    <scope>NUCLEOTIDE SEQUENCE [LARGE SCALE GENOMIC DNA]</scope>
</reference>
<sequence>MQTSPELLHINSESQWQVDETCHIHLLRRVKRKDCEVHSMKSAFARSTVFDWCFYHQTTVQETREHQAEGTKGQNLVEVSGSASQFLFRSGQLINNTESLDIERGSINNTAVIVT</sequence>
<accession>M7BUL3</accession>
<dbReference type="AlphaFoldDB" id="M7BUL3"/>
<protein>
    <submittedName>
        <fullName evidence="1">Uncharacterized protein</fullName>
    </submittedName>
</protein>
<keyword evidence="2" id="KW-1185">Reference proteome</keyword>
<organism evidence="1 2">
    <name type="scientific">Chelonia mydas</name>
    <name type="common">Green sea-turtle</name>
    <name type="synonym">Chelonia agassizi</name>
    <dbReference type="NCBI Taxonomy" id="8469"/>
    <lineage>
        <taxon>Eukaryota</taxon>
        <taxon>Metazoa</taxon>
        <taxon>Chordata</taxon>
        <taxon>Craniata</taxon>
        <taxon>Vertebrata</taxon>
        <taxon>Euteleostomi</taxon>
        <taxon>Archelosauria</taxon>
        <taxon>Testudinata</taxon>
        <taxon>Testudines</taxon>
        <taxon>Cryptodira</taxon>
        <taxon>Durocryptodira</taxon>
        <taxon>Americhelydia</taxon>
        <taxon>Chelonioidea</taxon>
        <taxon>Cheloniidae</taxon>
        <taxon>Chelonia</taxon>
    </lineage>
</organism>
<name>M7BUL3_CHEMY</name>
<evidence type="ECO:0000313" key="1">
    <source>
        <dbReference type="EMBL" id="EMP35768.1"/>
    </source>
</evidence>
<evidence type="ECO:0000313" key="2">
    <source>
        <dbReference type="Proteomes" id="UP000031443"/>
    </source>
</evidence>
<dbReference type="Proteomes" id="UP000031443">
    <property type="component" value="Unassembled WGS sequence"/>
</dbReference>